<feature type="domain" description="Poly(A) polymerase RNA-binding" evidence="11">
    <location>
        <begin position="116"/>
        <end position="169"/>
    </location>
</feature>
<keyword evidence="14" id="KW-1185">Reference proteome</keyword>
<evidence type="ECO:0000256" key="2">
    <source>
        <dbReference type="ARBA" id="ARBA00010912"/>
    </source>
</evidence>
<dbReference type="Pfam" id="PF04928">
    <property type="entry name" value="PAP_central"/>
    <property type="match status" value="1"/>
</dbReference>
<dbReference type="PANTHER" id="PTHR10682">
    <property type="entry name" value="POLY A POLYMERASE"/>
    <property type="match status" value="1"/>
</dbReference>
<evidence type="ECO:0000256" key="10">
    <source>
        <dbReference type="SAM" id="MobiDB-lite"/>
    </source>
</evidence>
<reference evidence="13 14" key="1">
    <citation type="submission" date="2019-01" db="EMBL/GenBank/DDBJ databases">
        <title>Genome Assembly of Collichthys lucidus.</title>
        <authorList>
            <person name="Cai M."/>
            <person name="Xiao S."/>
        </authorList>
    </citation>
    <scope>NUCLEOTIDE SEQUENCE [LARGE SCALE GENOMIC DNA]</scope>
    <source>
        <strain evidence="13">JT15FE1705JMU</strain>
        <tissue evidence="13">Muscle</tissue>
    </source>
</reference>
<keyword evidence="5" id="KW-0808">Transferase</keyword>
<dbReference type="InterPro" id="IPR007010">
    <property type="entry name" value="PolA_pol_RNA-bd_dom"/>
</dbReference>
<comment type="catalytic activity">
    <reaction evidence="9">
        <text>RNA(n) + ATP = RNA(n)-3'-adenine ribonucleotide + diphosphate</text>
        <dbReference type="Rhea" id="RHEA:11332"/>
        <dbReference type="Rhea" id="RHEA-COMP:14527"/>
        <dbReference type="Rhea" id="RHEA-COMP:17347"/>
        <dbReference type="ChEBI" id="CHEBI:30616"/>
        <dbReference type="ChEBI" id="CHEBI:33019"/>
        <dbReference type="ChEBI" id="CHEBI:140395"/>
        <dbReference type="ChEBI" id="CHEBI:173115"/>
        <dbReference type="EC" id="2.7.7.19"/>
    </reaction>
</comment>
<keyword evidence="7" id="KW-0067">ATP-binding</keyword>
<proteinExistence type="inferred from homology"/>
<sequence>MVARICQLYPNAAPSTLVKKFFLVYARWNWPVPIVLKKVQDCGYKLPFWNPIVNRSDRLDLMPIITPAYPQQNTSFNVCPSTFTIMKEEIVRGLVITEEIHDKKAPWSKLFEPLDFAEKYKHFVLLQASSATEEQHLKWVGLVESKLRHLVGTLEKNVTISLAHVNSQSTTGPTNENDKGLSTTWQIGFLINTEMSKDIDLTYDLLSFSDMIYRLAERSHIYEEGMTLSASYQRKERKDKKRALPTPKPTLTNVLQPHRPPVSRGQPAKRKVWFESDVEPKKCRAEKEPMAVTNKLPAVSAVTTPQESKDSCSKSKSKSQFPVNSQSTKRAGDNELESSSKRFRPDLNPPTVELSELPPNPTRPATVKKQAIKFQLVRRN</sequence>
<dbReference type="InterPro" id="IPR007012">
    <property type="entry name" value="PolA_pol_cen_dom"/>
</dbReference>
<dbReference type="PANTHER" id="PTHR10682:SF10">
    <property type="entry name" value="POLYNUCLEOTIDE ADENYLYLTRANSFERASE"/>
    <property type="match status" value="1"/>
</dbReference>
<dbReference type="EMBL" id="CM014084">
    <property type="protein sequence ID" value="TKS73130.1"/>
    <property type="molecule type" value="Genomic_DNA"/>
</dbReference>
<organism evidence="13 14">
    <name type="scientific">Collichthys lucidus</name>
    <name type="common">Big head croaker</name>
    <name type="synonym">Sciaena lucida</name>
    <dbReference type="NCBI Taxonomy" id="240159"/>
    <lineage>
        <taxon>Eukaryota</taxon>
        <taxon>Metazoa</taxon>
        <taxon>Chordata</taxon>
        <taxon>Craniata</taxon>
        <taxon>Vertebrata</taxon>
        <taxon>Euteleostomi</taxon>
        <taxon>Actinopterygii</taxon>
        <taxon>Neopterygii</taxon>
        <taxon>Teleostei</taxon>
        <taxon>Neoteleostei</taxon>
        <taxon>Acanthomorphata</taxon>
        <taxon>Eupercaria</taxon>
        <taxon>Sciaenidae</taxon>
        <taxon>Collichthys</taxon>
    </lineage>
</organism>
<keyword evidence="8" id="KW-0539">Nucleus</keyword>
<dbReference type="GO" id="GO:0003723">
    <property type="term" value="F:RNA binding"/>
    <property type="evidence" value="ECO:0007669"/>
    <property type="project" value="InterPro"/>
</dbReference>
<protein>
    <recommendedName>
        <fullName evidence="3">polynucleotide adenylyltransferase</fullName>
        <ecNumber evidence="3">2.7.7.19</ecNumber>
    </recommendedName>
</protein>
<name>A0A4U5UGC9_COLLU</name>
<dbReference type="SUPFAM" id="SSF55003">
    <property type="entry name" value="PAP/Archaeal CCA-adding enzyme, C-terminal domain"/>
    <property type="match status" value="1"/>
</dbReference>
<dbReference type="GO" id="GO:0031123">
    <property type="term" value="P:RNA 3'-end processing"/>
    <property type="evidence" value="ECO:0007669"/>
    <property type="project" value="InterPro"/>
</dbReference>
<comment type="subcellular location">
    <subcellularLocation>
        <location evidence="1">Nucleus</location>
    </subcellularLocation>
</comment>
<evidence type="ECO:0000259" key="12">
    <source>
        <dbReference type="Pfam" id="PF04928"/>
    </source>
</evidence>
<evidence type="ECO:0000256" key="7">
    <source>
        <dbReference type="ARBA" id="ARBA00022840"/>
    </source>
</evidence>
<dbReference type="InterPro" id="IPR011068">
    <property type="entry name" value="NuclTrfase_I-like_C"/>
</dbReference>
<accession>A0A4U5UGC9</accession>
<dbReference type="Gene3D" id="3.30.70.590">
    <property type="entry name" value="Poly(A) polymerase predicted RNA binding domain"/>
    <property type="match status" value="1"/>
</dbReference>
<dbReference type="GO" id="GO:1990817">
    <property type="term" value="F:poly(A) RNA polymerase activity"/>
    <property type="evidence" value="ECO:0007669"/>
    <property type="project" value="UniProtKB-EC"/>
</dbReference>
<evidence type="ECO:0000256" key="6">
    <source>
        <dbReference type="ARBA" id="ARBA00022741"/>
    </source>
</evidence>
<evidence type="ECO:0000256" key="8">
    <source>
        <dbReference type="ARBA" id="ARBA00023242"/>
    </source>
</evidence>
<evidence type="ECO:0000256" key="5">
    <source>
        <dbReference type="ARBA" id="ARBA00022679"/>
    </source>
</evidence>
<dbReference type="GO" id="GO:0005524">
    <property type="term" value="F:ATP binding"/>
    <property type="evidence" value="ECO:0007669"/>
    <property type="project" value="UniProtKB-KW"/>
</dbReference>
<evidence type="ECO:0000256" key="4">
    <source>
        <dbReference type="ARBA" id="ARBA00022664"/>
    </source>
</evidence>
<dbReference type="STRING" id="240159.A0A4U5UGC9"/>
<dbReference type="EC" id="2.7.7.19" evidence="3"/>
<evidence type="ECO:0000256" key="1">
    <source>
        <dbReference type="ARBA" id="ARBA00004123"/>
    </source>
</evidence>
<evidence type="ECO:0000313" key="13">
    <source>
        <dbReference type="EMBL" id="TKS73130.1"/>
    </source>
</evidence>
<dbReference type="GO" id="GO:0006397">
    <property type="term" value="P:mRNA processing"/>
    <property type="evidence" value="ECO:0007669"/>
    <property type="project" value="UniProtKB-KW"/>
</dbReference>
<dbReference type="Proteomes" id="UP000298787">
    <property type="component" value="Chromosome 7"/>
</dbReference>
<evidence type="ECO:0000313" key="14">
    <source>
        <dbReference type="Proteomes" id="UP000298787"/>
    </source>
</evidence>
<keyword evidence="4" id="KW-0507">mRNA processing</keyword>
<dbReference type="SUPFAM" id="SSF81631">
    <property type="entry name" value="PAP/OAS1 substrate-binding domain"/>
    <property type="match status" value="1"/>
</dbReference>
<evidence type="ECO:0000256" key="3">
    <source>
        <dbReference type="ARBA" id="ARBA00012388"/>
    </source>
</evidence>
<dbReference type="Pfam" id="PF04926">
    <property type="entry name" value="PAP_RNA-bind"/>
    <property type="match status" value="1"/>
</dbReference>
<feature type="domain" description="Poly(A) polymerase central" evidence="12">
    <location>
        <begin position="1"/>
        <end position="112"/>
    </location>
</feature>
<dbReference type="Gene3D" id="1.10.1410.10">
    <property type="match status" value="1"/>
</dbReference>
<feature type="compositionally biased region" description="Polar residues" evidence="10">
    <location>
        <begin position="320"/>
        <end position="329"/>
    </location>
</feature>
<dbReference type="GO" id="GO:0005634">
    <property type="term" value="C:nucleus"/>
    <property type="evidence" value="ECO:0007669"/>
    <property type="project" value="UniProtKB-SubCell"/>
</dbReference>
<evidence type="ECO:0000259" key="11">
    <source>
        <dbReference type="Pfam" id="PF04926"/>
    </source>
</evidence>
<feature type="compositionally biased region" description="Basic and acidic residues" evidence="10">
    <location>
        <begin position="330"/>
        <end position="345"/>
    </location>
</feature>
<evidence type="ECO:0000256" key="9">
    <source>
        <dbReference type="ARBA" id="ARBA00048830"/>
    </source>
</evidence>
<dbReference type="AlphaFoldDB" id="A0A4U5UGC9"/>
<feature type="region of interest" description="Disordered" evidence="10">
    <location>
        <begin position="296"/>
        <end position="380"/>
    </location>
</feature>
<gene>
    <name evidence="13" type="ORF">D9C73_007208</name>
</gene>
<feature type="region of interest" description="Disordered" evidence="10">
    <location>
        <begin position="231"/>
        <end position="273"/>
    </location>
</feature>
<keyword evidence="6" id="KW-0547">Nucleotide-binding</keyword>
<comment type="similarity">
    <text evidence="2">Belongs to the poly(A) polymerase family.</text>
</comment>